<dbReference type="AlphaFoldDB" id="A0AAU9UUD9"/>
<dbReference type="GO" id="GO:0006979">
    <property type="term" value="P:response to oxidative stress"/>
    <property type="evidence" value="ECO:0007669"/>
    <property type="project" value="InterPro"/>
</dbReference>
<dbReference type="PANTHER" id="PTHR11475:SF141">
    <property type="entry name" value="CARDINAL"/>
    <property type="match status" value="1"/>
</dbReference>
<evidence type="ECO:0000313" key="4">
    <source>
        <dbReference type="Proteomes" id="UP001153954"/>
    </source>
</evidence>
<evidence type="ECO:0000256" key="1">
    <source>
        <dbReference type="ARBA" id="ARBA00022559"/>
    </source>
</evidence>
<dbReference type="SUPFAM" id="SSF48113">
    <property type="entry name" value="Heme-dependent peroxidases"/>
    <property type="match status" value="1"/>
</dbReference>
<dbReference type="EMBL" id="CAKOGL010000025">
    <property type="protein sequence ID" value="CAH2103015.1"/>
    <property type="molecule type" value="Genomic_DNA"/>
</dbReference>
<dbReference type="PROSITE" id="PS50292">
    <property type="entry name" value="PEROXIDASE_3"/>
    <property type="match status" value="1"/>
</dbReference>
<feature type="compositionally biased region" description="Basic residues" evidence="2">
    <location>
        <begin position="204"/>
        <end position="223"/>
    </location>
</feature>
<dbReference type="Proteomes" id="UP001153954">
    <property type="component" value="Unassembled WGS sequence"/>
</dbReference>
<evidence type="ECO:0008006" key="5">
    <source>
        <dbReference type="Google" id="ProtNLM"/>
    </source>
</evidence>
<dbReference type="PANTHER" id="PTHR11475">
    <property type="entry name" value="OXIDASE/PEROXIDASE"/>
    <property type="match status" value="1"/>
</dbReference>
<comment type="caution">
    <text evidence="3">The sequence shown here is derived from an EMBL/GenBank/DDBJ whole genome shotgun (WGS) entry which is preliminary data.</text>
</comment>
<dbReference type="GO" id="GO:0004601">
    <property type="term" value="F:peroxidase activity"/>
    <property type="evidence" value="ECO:0007669"/>
    <property type="project" value="UniProtKB-KW"/>
</dbReference>
<accession>A0AAU9UUD9</accession>
<protein>
    <recommendedName>
        <fullName evidence="5">Peroxidase</fullName>
    </recommendedName>
</protein>
<keyword evidence="1" id="KW-0575">Peroxidase</keyword>
<sequence>MLPTSSPPQLSDHLFERPAAAGAPAPAAPCGLDLVSLNIQRGRDHGLPPYPAWRQHCGFDRPTSFDDLKTVFDNSSLSRISKIYKNVDDIDLYTGALAENPNGRLLSPTLTCLIADQFLRLKIGDRFWYETSDETVGFTVEQLAEIRKTTLAGVICANEDLLDQAQPRVMEALSATNPLVDCMELPQPSFDPWQEITPETATKKPSKKPKKSKKTKKSPSKKP</sequence>
<dbReference type="Pfam" id="PF03098">
    <property type="entry name" value="An_peroxidase"/>
    <property type="match status" value="1"/>
</dbReference>
<reference evidence="3" key="1">
    <citation type="submission" date="2022-03" db="EMBL/GenBank/DDBJ databases">
        <authorList>
            <person name="Tunstrom K."/>
        </authorList>
    </citation>
    <scope>NUCLEOTIDE SEQUENCE</scope>
</reference>
<name>A0AAU9UUD9_EUPED</name>
<feature type="region of interest" description="Disordered" evidence="2">
    <location>
        <begin position="190"/>
        <end position="223"/>
    </location>
</feature>
<dbReference type="InterPro" id="IPR037120">
    <property type="entry name" value="Haem_peroxidase_sf_animal"/>
</dbReference>
<dbReference type="InterPro" id="IPR019791">
    <property type="entry name" value="Haem_peroxidase_animal"/>
</dbReference>
<proteinExistence type="predicted"/>
<gene>
    <name evidence="3" type="ORF">EEDITHA_LOCUS17576</name>
</gene>
<organism evidence="3 4">
    <name type="scientific">Euphydryas editha</name>
    <name type="common">Edith's checkerspot</name>
    <dbReference type="NCBI Taxonomy" id="104508"/>
    <lineage>
        <taxon>Eukaryota</taxon>
        <taxon>Metazoa</taxon>
        <taxon>Ecdysozoa</taxon>
        <taxon>Arthropoda</taxon>
        <taxon>Hexapoda</taxon>
        <taxon>Insecta</taxon>
        <taxon>Pterygota</taxon>
        <taxon>Neoptera</taxon>
        <taxon>Endopterygota</taxon>
        <taxon>Lepidoptera</taxon>
        <taxon>Glossata</taxon>
        <taxon>Ditrysia</taxon>
        <taxon>Papilionoidea</taxon>
        <taxon>Nymphalidae</taxon>
        <taxon>Nymphalinae</taxon>
        <taxon>Euphydryas</taxon>
    </lineage>
</organism>
<dbReference type="InterPro" id="IPR010255">
    <property type="entry name" value="Haem_peroxidase_sf"/>
</dbReference>
<keyword evidence="4" id="KW-1185">Reference proteome</keyword>
<dbReference type="Gene3D" id="1.10.640.10">
    <property type="entry name" value="Haem peroxidase domain superfamily, animal type"/>
    <property type="match status" value="1"/>
</dbReference>
<evidence type="ECO:0000313" key="3">
    <source>
        <dbReference type="EMBL" id="CAH2103015.1"/>
    </source>
</evidence>
<keyword evidence="1" id="KW-0560">Oxidoreductase</keyword>
<dbReference type="GO" id="GO:0020037">
    <property type="term" value="F:heme binding"/>
    <property type="evidence" value="ECO:0007669"/>
    <property type="project" value="InterPro"/>
</dbReference>
<evidence type="ECO:0000256" key="2">
    <source>
        <dbReference type="SAM" id="MobiDB-lite"/>
    </source>
</evidence>